<evidence type="ECO:0000256" key="6">
    <source>
        <dbReference type="SAM" id="Phobius"/>
    </source>
</evidence>
<evidence type="ECO:0000256" key="3">
    <source>
        <dbReference type="ARBA" id="ARBA00022692"/>
    </source>
</evidence>
<dbReference type="CDD" id="cd15239">
    <property type="entry name" value="7tm_YRO2_fungal-like"/>
    <property type="match status" value="1"/>
</dbReference>
<keyword evidence="5 6" id="KW-0472">Membrane</keyword>
<feature type="transmembrane region" description="Helical" evidence="6">
    <location>
        <begin position="224"/>
        <end position="245"/>
    </location>
</feature>
<evidence type="ECO:0000256" key="1">
    <source>
        <dbReference type="ARBA" id="ARBA00004141"/>
    </source>
</evidence>
<keyword evidence="3 6" id="KW-0812">Transmembrane</keyword>
<dbReference type="SMART" id="SM01021">
    <property type="entry name" value="Bac_rhodopsin"/>
    <property type="match status" value="1"/>
</dbReference>
<accession>A0ABR3Z2R6</accession>
<proteinExistence type="inferred from homology"/>
<feature type="transmembrane region" description="Helical" evidence="6">
    <location>
        <begin position="156"/>
        <end position="176"/>
    </location>
</feature>
<dbReference type="Pfam" id="PF01036">
    <property type="entry name" value="Bac_rhodopsin"/>
    <property type="match status" value="1"/>
</dbReference>
<organism evidence="7 8">
    <name type="scientific">Sporothrix stenoceras</name>
    <dbReference type="NCBI Taxonomy" id="5173"/>
    <lineage>
        <taxon>Eukaryota</taxon>
        <taxon>Fungi</taxon>
        <taxon>Dikarya</taxon>
        <taxon>Ascomycota</taxon>
        <taxon>Pezizomycotina</taxon>
        <taxon>Sordariomycetes</taxon>
        <taxon>Sordariomycetidae</taxon>
        <taxon>Ophiostomatales</taxon>
        <taxon>Ophiostomataceae</taxon>
        <taxon>Sporothrix</taxon>
    </lineage>
</organism>
<dbReference type="Gene3D" id="1.20.1070.10">
    <property type="entry name" value="Rhodopsin 7-helix transmembrane proteins"/>
    <property type="match status" value="1"/>
</dbReference>
<keyword evidence="4 6" id="KW-1133">Transmembrane helix</keyword>
<dbReference type="PANTHER" id="PTHR28286">
    <property type="match status" value="1"/>
</dbReference>
<feature type="transmembrane region" description="Helical" evidence="6">
    <location>
        <begin position="130"/>
        <end position="150"/>
    </location>
</feature>
<protein>
    <recommendedName>
        <fullName evidence="9">Heat shock protein 30</fullName>
    </recommendedName>
</protein>
<reference evidence="7 8" key="1">
    <citation type="journal article" date="2024" name="IMA Fungus">
        <title>IMA Genome - F19 : A genome assembly and annotation guide to empower mycologists, including annotated draft genome sequences of Ceratocystis pirilliformis, Diaporthe australafricana, Fusarium ophioides, Paecilomyces lecythidis, and Sporothrix stenoceras.</title>
        <authorList>
            <person name="Aylward J."/>
            <person name="Wilson A.M."/>
            <person name="Visagie C.M."/>
            <person name="Spraker J."/>
            <person name="Barnes I."/>
            <person name="Buitendag C."/>
            <person name="Ceriani C."/>
            <person name="Del Mar Angel L."/>
            <person name="du Plessis D."/>
            <person name="Fuchs T."/>
            <person name="Gasser K."/>
            <person name="Kramer D."/>
            <person name="Li W."/>
            <person name="Munsamy K."/>
            <person name="Piso A."/>
            <person name="Price J.L."/>
            <person name="Sonnekus B."/>
            <person name="Thomas C."/>
            <person name="van der Nest A."/>
            <person name="van Dijk A."/>
            <person name="van Heerden A."/>
            <person name="van Vuuren N."/>
            <person name="Yilmaz N."/>
            <person name="Duong T.A."/>
            <person name="van der Merwe N.A."/>
            <person name="Wingfield M.J."/>
            <person name="Wingfield B.D."/>
        </authorList>
    </citation>
    <scope>NUCLEOTIDE SEQUENCE [LARGE SCALE GENOMIC DNA]</scope>
    <source>
        <strain evidence="7 8">CMW 5346</strain>
    </source>
</reference>
<dbReference type="SUPFAM" id="SSF81321">
    <property type="entry name" value="Family A G protein-coupled receptor-like"/>
    <property type="match status" value="1"/>
</dbReference>
<evidence type="ECO:0000256" key="5">
    <source>
        <dbReference type="ARBA" id="ARBA00023136"/>
    </source>
</evidence>
<evidence type="ECO:0008006" key="9">
    <source>
        <dbReference type="Google" id="ProtNLM"/>
    </source>
</evidence>
<dbReference type="InterPro" id="IPR043476">
    <property type="entry name" value="Yro2-like_7TM"/>
</dbReference>
<feature type="transmembrane region" description="Helical" evidence="6">
    <location>
        <begin position="30"/>
        <end position="51"/>
    </location>
</feature>
<feature type="transmembrane region" description="Helical" evidence="6">
    <location>
        <begin position="58"/>
        <end position="77"/>
    </location>
</feature>
<evidence type="ECO:0000313" key="7">
    <source>
        <dbReference type="EMBL" id="KAL1894542.1"/>
    </source>
</evidence>
<sequence>MAVIQVRTNDALNINPPEGDQHLSVHGSDWLWAVTAIYIVSFLAFFGLSFAARAGERVFHYIYGIALLVGSVTYYAMASDLGFSVIATSTDLGNGLTRQIFFAHYINWVVSFPAVILSLGLLSGLPWATLAYQVFLSWFWILTYIAGAYTTTHYKWGFFAFGTVAWIFLAASQWLLDGRRSAVRVGAARDHTILSGWLNLLWLLYPIAWGLSDGGNKIGETPSFIFFGILDVLMLPVLAFATLFLSRNWDYNKLNIAFTQYGRVAVSGGNYPEKEQAGAAVPAGAPVAAPEPVVTA</sequence>
<evidence type="ECO:0000313" key="8">
    <source>
        <dbReference type="Proteomes" id="UP001583186"/>
    </source>
</evidence>
<name>A0ABR3Z2R6_9PEZI</name>
<keyword evidence="8" id="KW-1185">Reference proteome</keyword>
<comment type="caution">
    <text evidence="7">The sequence shown here is derived from an EMBL/GenBank/DDBJ whole genome shotgun (WGS) entry which is preliminary data.</text>
</comment>
<evidence type="ECO:0000256" key="2">
    <source>
        <dbReference type="ARBA" id="ARBA00008130"/>
    </source>
</evidence>
<dbReference type="Proteomes" id="UP001583186">
    <property type="component" value="Unassembled WGS sequence"/>
</dbReference>
<comment type="subcellular location">
    <subcellularLocation>
        <location evidence="1">Membrane</location>
        <topology evidence="1">Multi-pass membrane protein</topology>
    </subcellularLocation>
</comment>
<comment type="similarity">
    <text evidence="2">Belongs to the archaeal/bacterial/fungal opsin family.</text>
</comment>
<dbReference type="InterPro" id="IPR001425">
    <property type="entry name" value="Arc/bac/fun_rhodopsins"/>
</dbReference>
<feature type="transmembrane region" description="Helical" evidence="6">
    <location>
        <begin position="105"/>
        <end position="123"/>
    </location>
</feature>
<dbReference type="PANTHER" id="PTHR28286:SF1">
    <property type="entry name" value="30 KDA HEAT SHOCK PROTEIN-RELATED"/>
    <property type="match status" value="1"/>
</dbReference>
<evidence type="ECO:0000256" key="4">
    <source>
        <dbReference type="ARBA" id="ARBA00022989"/>
    </source>
</evidence>
<feature type="transmembrane region" description="Helical" evidence="6">
    <location>
        <begin position="196"/>
        <end position="212"/>
    </location>
</feature>
<dbReference type="EMBL" id="JAWCUI010000032">
    <property type="protein sequence ID" value="KAL1894542.1"/>
    <property type="molecule type" value="Genomic_DNA"/>
</dbReference>
<gene>
    <name evidence="7" type="ORF">Sste5346_005777</name>
</gene>